<dbReference type="KEGG" id="tva:5465678"/>
<dbReference type="RefSeq" id="XP_001581143.1">
    <property type="nucleotide sequence ID" value="XM_001581093.1"/>
</dbReference>
<accession>A2DH84</accession>
<evidence type="ECO:0000313" key="2">
    <source>
        <dbReference type="Proteomes" id="UP000001542"/>
    </source>
</evidence>
<dbReference type="VEuPathDB" id="TrichDB:TVAGG3_0677250"/>
<reference evidence="1" key="1">
    <citation type="submission" date="2006-10" db="EMBL/GenBank/DDBJ databases">
        <authorList>
            <person name="Amadeo P."/>
            <person name="Zhao Q."/>
            <person name="Wortman J."/>
            <person name="Fraser-Liggett C."/>
            <person name="Carlton J."/>
        </authorList>
    </citation>
    <scope>NUCLEOTIDE SEQUENCE</scope>
    <source>
        <strain evidence="1">G3</strain>
    </source>
</reference>
<evidence type="ECO:0000313" key="1">
    <source>
        <dbReference type="EMBL" id="EAY20157.1"/>
    </source>
</evidence>
<name>A2DH84_TRIV3</name>
<proteinExistence type="predicted"/>
<dbReference type="InParanoid" id="A2DH84"/>
<sequence length="54" mass="6156">MNNAALRQMSSRWICRLPAFKPISYSQAQHVKLNDIIKGTIPPPQQQPVENKPN</sequence>
<dbReference type="VEuPathDB" id="TrichDB:TVAG_021020"/>
<dbReference type="Proteomes" id="UP000001542">
    <property type="component" value="Unassembled WGS sequence"/>
</dbReference>
<keyword evidence="2" id="KW-1185">Reference proteome</keyword>
<dbReference type="EMBL" id="DS113200">
    <property type="protein sequence ID" value="EAY20157.1"/>
    <property type="molecule type" value="Genomic_DNA"/>
</dbReference>
<organism evidence="1 2">
    <name type="scientific">Trichomonas vaginalis (strain ATCC PRA-98 / G3)</name>
    <dbReference type="NCBI Taxonomy" id="412133"/>
    <lineage>
        <taxon>Eukaryota</taxon>
        <taxon>Metamonada</taxon>
        <taxon>Parabasalia</taxon>
        <taxon>Trichomonadida</taxon>
        <taxon>Trichomonadidae</taxon>
        <taxon>Trichomonas</taxon>
    </lineage>
</organism>
<reference evidence="1" key="2">
    <citation type="journal article" date="2007" name="Science">
        <title>Draft genome sequence of the sexually transmitted pathogen Trichomonas vaginalis.</title>
        <authorList>
            <person name="Carlton J.M."/>
            <person name="Hirt R.P."/>
            <person name="Silva J.C."/>
            <person name="Delcher A.L."/>
            <person name="Schatz M."/>
            <person name="Zhao Q."/>
            <person name="Wortman J.R."/>
            <person name="Bidwell S.L."/>
            <person name="Alsmark U.C.M."/>
            <person name="Besteiro S."/>
            <person name="Sicheritz-Ponten T."/>
            <person name="Noel C.J."/>
            <person name="Dacks J.B."/>
            <person name="Foster P.G."/>
            <person name="Simillion C."/>
            <person name="Van de Peer Y."/>
            <person name="Miranda-Saavedra D."/>
            <person name="Barton G.J."/>
            <person name="Westrop G.D."/>
            <person name="Mueller S."/>
            <person name="Dessi D."/>
            <person name="Fiori P.L."/>
            <person name="Ren Q."/>
            <person name="Paulsen I."/>
            <person name="Zhang H."/>
            <person name="Bastida-Corcuera F.D."/>
            <person name="Simoes-Barbosa A."/>
            <person name="Brown M.T."/>
            <person name="Hayes R.D."/>
            <person name="Mukherjee M."/>
            <person name="Okumura C.Y."/>
            <person name="Schneider R."/>
            <person name="Smith A.J."/>
            <person name="Vanacova S."/>
            <person name="Villalvazo M."/>
            <person name="Haas B.J."/>
            <person name="Pertea M."/>
            <person name="Feldblyum T.V."/>
            <person name="Utterback T.R."/>
            <person name="Shu C.L."/>
            <person name="Osoegawa K."/>
            <person name="de Jong P.J."/>
            <person name="Hrdy I."/>
            <person name="Horvathova L."/>
            <person name="Zubacova Z."/>
            <person name="Dolezal P."/>
            <person name="Malik S.B."/>
            <person name="Logsdon J.M. Jr."/>
            <person name="Henze K."/>
            <person name="Gupta A."/>
            <person name="Wang C.C."/>
            <person name="Dunne R.L."/>
            <person name="Upcroft J.A."/>
            <person name="Upcroft P."/>
            <person name="White O."/>
            <person name="Salzberg S.L."/>
            <person name="Tang P."/>
            <person name="Chiu C.-H."/>
            <person name="Lee Y.-S."/>
            <person name="Embley T.M."/>
            <person name="Coombs G.H."/>
            <person name="Mottram J.C."/>
            <person name="Tachezy J."/>
            <person name="Fraser-Liggett C.M."/>
            <person name="Johnson P.J."/>
        </authorList>
    </citation>
    <scope>NUCLEOTIDE SEQUENCE [LARGE SCALE GENOMIC DNA]</scope>
    <source>
        <strain evidence="1">G3</strain>
    </source>
</reference>
<protein>
    <submittedName>
        <fullName evidence="1">Uncharacterized protein</fullName>
    </submittedName>
</protein>
<dbReference type="AlphaFoldDB" id="A2DH84"/>
<gene>
    <name evidence="1" type="ORF">TVAG_021020</name>
</gene>